<feature type="compositionally biased region" description="Polar residues" evidence="1">
    <location>
        <begin position="613"/>
        <end position="632"/>
    </location>
</feature>
<dbReference type="EMBL" id="VIGC01000017">
    <property type="protein sequence ID" value="TQE95037.1"/>
    <property type="molecule type" value="Genomic_DNA"/>
</dbReference>
<reference evidence="4 5" key="1">
    <citation type="submission" date="2019-06" db="EMBL/GenBank/DDBJ databases">
        <title>Genome sequence of Litorilinea aerophila BAA-2444.</title>
        <authorList>
            <person name="Maclea K.S."/>
            <person name="Maurais E.G."/>
            <person name="Iannazzi L.C."/>
        </authorList>
    </citation>
    <scope>NUCLEOTIDE SEQUENCE [LARGE SCALE GENOMIC DNA]</scope>
    <source>
        <strain evidence="4 5">ATCC BAA-2444</strain>
    </source>
</reference>
<dbReference type="InterPro" id="IPR013783">
    <property type="entry name" value="Ig-like_fold"/>
</dbReference>
<dbReference type="Gene3D" id="2.60.40.10">
    <property type="entry name" value="Immunoglobulins"/>
    <property type="match status" value="11"/>
</dbReference>
<feature type="domain" description="DUF11" evidence="3">
    <location>
        <begin position="5222"/>
        <end position="5339"/>
    </location>
</feature>
<evidence type="ECO:0000256" key="2">
    <source>
        <dbReference type="SAM" id="Phobius"/>
    </source>
</evidence>
<dbReference type="NCBIfam" id="TIGR01451">
    <property type="entry name" value="B_ant_repeat"/>
    <property type="match status" value="37"/>
</dbReference>
<dbReference type="Pfam" id="PF01345">
    <property type="entry name" value="DUF11"/>
    <property type="match status" value="35"/>
</dbReference>
<keyword evidence="2" id="KW-0472">Membrane</keyword>
<dbReference type="InParanoid" id="A0A540VE73"/>
<protein>
    <submittedName>
        <fullName evidence="4">DUF11 domain-containing protein</fullName>
    </submittedName>
</protein>
<dbReference type="Proteomes" id="UP000317371">
    <property type="component" value="Unassembled WGS sequence"/>
</dbReference>
<feature type="domain" description="DUF11" evidence="3">
    <location>
        <begin position="1631"/>
        <end position="1717"/>
    </location>
</feature>
<dbReference type="Gene3D" id="2.60.40.740">
    <property type="match status" value="4"/>
</dbReference>
<evidence type="ECO:0000313" key="4">
    <source>
        <dbReference type="EMBL" id="TQE95037.1"/>
    </source>
</evidence>
<evidence type="ECO:0000256" key="1">
    <source>
        <dbReference type="SAM" id="MobiDB-lite"/>
    </source>
</evidence>
<feature type="domain" description="DUF11" evidence="3">
    <location>
        <begin position="4332"/>
        <end position="4440"/>
    </location>
</feature>
<keyword evidence="5" id="KW-1185">Reference proteome</keyword>
<feature type="domain" description="DUF11" evidence="3">
    <location>
        <begin position="5610"/>
        <end position="5726"/>
    </location>
</feature>
<feature type="domain" description="DUF11" evidence="3">
    <location>
        <begin position="3599"/>
        <end position="3713"/>
    </location>
</feature>
<feature type="domain" description="DUF11" evidence="3">
    <location>
        <begin position="3841"/>
        <end position="3953"/>
    </location>
</feature>
<feature type="compositionally biased region" description="Polar residues" evidence="1">
    <location>
        <begin position="3571"/>
        <end position="3587"/>
    </location>
</feature>
<feature type="domain" description="DUF11" evidence="3">
    <location>
        <begin position="3961"/>
        <end position="4078"/>
    </location>
</feature>
<feature type="domain" description="DUF11" evidence="3">
    <location>
        <begin position="2599"/>
        <end position="2715"/>
    </location>
</feature>
<feature type="domain" description="DUF11" evidence="3">
    <location>
        <begin position="2726"/>
        <end position="2845"/>
    </location>
</feature>
<feature type="domain" description="DUF11" evidence="3">
    <location>
        <begin position="6114"/>
        <end position="6229"/>
    </location>
</feature>
<feature type="domain" description="DUF11" evidence="3">
    <location>
        <begin position="2854"/>
        <end position="2954"/>
    </location>
</feature>
<dbReference type="InterPro" id="IPR051172">
    <property type="entry name" value="Chlamydia_OmcB"/>
</dbReference>
<feature type="domain" description="DUF11" evidence="3">
    <location>
        <begin position="3472"/>
        <end position="3586"/>
    </location>
</feature>
<evidence type="ECO:0000259" key="3">
    <source>
        <dbReference type="Pfam" id="PF01345"/>
    </source>
</evidence>
<feature type="region of interest" description="Disordered" evidence="1">
    <location>
        <begin position="612"/>
        <end position="632"/>
    </location>
</feature>
<feature type="domain" description="DUF11" evidence="3">
    <location>
        <begin position="4210"/>
        <end position="4322"/>
    </location>
</feature>
<dbReference type="InterPro" id="IPR001434">
    <property type="entry name" value="OmcB-like_DUF11"/>
</dbReference>
<feature type="domain" description="DUF11" evidence="3">
    <location>
        <begin position="4702"/>
        <end position="4819"/>
    </location>
</feature>
<feature type="region of interest" description="Disordered" evidence="1">
    <location>
        <begin position="3568"/>
        <end position="3587"/>
    </location>
</feature>
<dbReference type="OrthoDB" id="134515at2"/>
<feature type="domain" description="DUF11" evidence="3">
    <location>
        <begin position="6360"/>
        <end position="6475"/>
    </location>
</feature>
<feature type="region of interest" description="Disordered" evidence="1">
    <location>
        <begin position="5580"/>
        <end position="5601"/>
    </location>
</feature>
<dbReference type="PANTHER" id="PTHR34819:SF3">
    <property type="entry name" value="CELL SURFACE PROTEIN"/>
    <property type="match status" value="1"/>
</dbReference>
<feature type="domain" description="DUF11" evidence="3">
    <location>
        <begin position="2972"/>
        <end position="3088"/>
    </location>
</feature>
<proteinExistence type="predicted"/>
<gene>
    <name evidence="4" type="ORF">FKZ61_13715</name>
</gene>
<feature type="domain" description="DUF11" evidence="3">
    <location>
        <begin position="4580"/>
        <end position="4685"/>
    </location>
</feature>
<dbReference type="RefSeq" id="WP_141610714.1">
    <property type="nucleotide sequence ID" value="NZ_VIGC02000017.1"/>
</dbReference>
<sequence length="6596" mass="672231">MYYADARVLTGLDRDQLRRWLHLLVILSMVLTNLTPLLLPDLTAPLSFPSSRRSQPVAPLPVAPLADEGVNPPVPFARPVAPASGDLGAAPLALPDALPVLPARELPVPAVAQPLAQPGDLGSLLPSWYAGSAASPAVDAAVEEIGPGWRLWTGEPLAASPALPDLAGSPVAETWQGIDTAAAPAPAAPRSGGEEDAVALAPAWFMALSAEPRATRSAGLQATGAPAPTLQPAAGVCAPASQLDMTLTLPPYAVSRGNTAGDVYTVTVRNQSAISTTEVSLLINPNQGFYYLGGSATATSSYSGTLSYIDTGTGAPDATATITLTGDAQAQALEPGEVMTFTFRLATNADAISAQFLTVQLLSGSPSPISCKSATENVPTVRGNLTVQKSPQLQSASFGDTITWTVTLRNTGLGVVYGAQLTDTIGSGYANVTLPPATPVDLAVGENFQYVVTATVASCTNLTNTVAATWSIGNADGTGTSGNPVTDEVDVLFSLEDPAVSVTIGELPTVSYCGSLDAVVPVTVTNTGGAARNLRLQASVAGATLAVESGPWVQSGNQLIYTGGVPAGTLRAGETLTFTVRLTTANLCAVETVSLDLTPVYQDACQLLEKSGTPGSTSQSLAQDSPTLNVTKSGPQVVDSGDTFTYTVTVAGDNQENLSGPIFVTDVVPGELILNSVLTTSGSVTQSGDTVYWTLTPAGTGPYSEQLFLNVTVPDSGVFSCGAGGSVLNTVAASSPTCPECNLSDSDSLLTYVQDPFSPNNTFTKSAAPIELCSPDINQLISVNMSITTGITWTGAIYTDTLGAGTFNAPFYVVPGTTSVLVDGVDRTGDVTITLGPPLVIDFSNIGTFSTSAEIDITYQVTAAAGSIVNDEPSQTAFLFSQFRMDSPLPACNDDYIGYVGTFVTLQRGDLTVSVSPEALNACRENTVTLTVDGGSPDTLTDHVVVTFTASAGDVMTPTNFTLGGAFVGYTPTVTQAGNVVTFTFPPTLDLDGPGNISFPLFRSCGITDPLTADLGYQDRCDIQRDSQDVGGTLLNQSNVTLFATPNRFTVNEREVAWRFYVNNSGNIPATQIVVTNTLPAGHDFVTFTVSSASAPQAVIDSVQYEVGSLPDGRAIITFTIPADPGLPAGTRLQFDVEAAIQTCLLPDVVEIRLSRSCGQVDGACFPNYDTATVELLPPISSLLSSNDQTANLPLCEQGEVELVVKNTSAQATEFNWVITDVITNAIFVTGSAYATVTDESGAVVAGLANVPFTPTVLSNVVGLDTVYTLTWDVATYPTNTQAYQILAERAAGEQVLIRFRVQTDCRGTLVSVRSFGTARDVCDLPLTFSEQSQSLITDAPELVVRKQVRNATENSGFDDTAFAGVGDTLVWEVEVQNVGPQRVLNLFVDDFLPSQFTVTETTPLTSSQDISPTVLHWELQGGDALGAAGTPTDTITFLITGTVAAQACTADNTNLVQASYSCGGDLCLTVPVSATAAIDTKPVFTVSPQNATLNQCGPGPIEIRFSNDGARAQNVVLTYTLPAGLAYAGLASGNTPTPTVEPAIGATGVLTWLYSAIDQLSDNVLRFNVSSVTGTCATPGTSGGHLADIRYEDTCGNPYDDVAAVANTLTIQRPAFAGDLAGGAFQTPITRVVQAGQSYQWTIGVRNSGTGTAYNVLITETLDSGYTGISAGVSTGSGGGENITPVVAGNVITWFIPALAAGGTFQAVFTATVVAAPTDLGLSLDIHSECDNGGCLQDAATFHTYASALAIFDKENDRAQATIGEELTSTITATLFGNYVYTNVVVTDILPTGLGYVAAALTVRQDVDGDSGGPTVTVHSPDVAPAPGNSGTIQWNLGNLQGQIQITAVITSFVQNIGTNVDGQVRTNQAYLTYLDDGQPYQFTDSDTVTVIEPELNIAKGHSAGGNAVRAGDLITYTVTVSHTSASSTTAYDVEIVDQIPDKFTLVPNSLQVSPPPASTFTTGQRISVTYASIAPISPTIVITYVVSIDGDAEPSSLLTNTAVVSYTSLPGPNPNERDGSGGINDYRDDTQATARTADVTIAKVLWDDRDYTIGEAITYTIYITVPTGLTQLNPAITDTIPAGLRYISPTSFLSLTTSPSFSLPGYTISQVPAGGGDGSGGSTVTLAFDGDIVNPTGAPATILWTMRLVVADVAASNHGDEKPNTATVAYRNADDSPQVTTTVPVTVTLVEPQLVVEKSVVPGNAQPGDVAAYEILLYHHTTSTVPAYNVALTDVIPAGLNYISNSWQQYAGPPASLVDDDNLPQLLARWTVIPTTVTALNPIRLRYNVVVPPETQPGALFTNIVSTTWTSLPDDPYGDTRDSSGGVDDYITSDSAQLTVSEVGINKTGPLTVTAGSVITYVLSVANSGPFTAVQTIVTDTMPFQVDTTGATYQIGGGGGTGSCTITPVPDGDLVQCVIGNIPAGVSATILVTATVDPDTPHGADLTNRAEFTIQSSDGSQTNNTATFETEVYAEADLALNKTGPITATAGQLITYTLVLTNNGPSTSRDVDVKDFLPAGLTFVEGSASQGGCVAGICQLNDLSPGQVVTMVITASVGADVRGLITNTAQSFSDTADPDPSNDVAQWPTTVSGLTALQVDKVDLTDPVYAGDTYFYEIVVTNTGPSLAENVVVTDTLPGEVSYEGASPECSVSGSVVTCVAGDLAVGESRDYLIHVRVNSGVVSGTVGTNSVWVTTTTPIDVGQSRLNDTETTTYLQPVGEPTDLALTKVADPAVVWAGSGLVTYTLVVTNLGPAPASAVQVVDAYPRDFQLVSAVTSKDTSEALCASGGVCDLGEMSINEQATITLVFAIPAGVSPGVYTNTAHVSSPAPELNQANNTDEAPVTVVAQANLALSKWAVPDPAVPGEELTYYIVVTNTGPADAHNVTVSDTLPAGFQLSLVLASQGGCNGLPCNLGTLPAGGSATLQIMGTVASDVSGSGALANTAQVTSTTPGSSGSAVVNPALVTEADLGVVKSGTATAAPGDTVTYTVQLHNSGPADAQGVVVTDTLPAGLTLVAVTPGGICTGSGSTIVCSFGTLAAGATETVLVTATVASDVAPGSSLENQVTVGSSTPDPNPLNDSDSADTSIIAQADLTITKEQLAPAGAVVAGELVTYVIVITNTGPGLARSVDVKDELPVGMSLVDIQASGGGICGGTVCQFGTLMAGESRVITVTARVGSDVLAAGLVNVAGVFTPDDPDDPVANSAAVTTTVTQQADITVNKVALYEPVAPGGGQLYELVVTNLGPSDAQNVVVTDTLPAGVSWSGGSSGCSLVGSEAVCTVGTLAAGASRSFLIAVTVSQAAEAGSILTNTVTAQSSTPDPSPANTATVTSTVQGVGTQADLAITKLTGQGSVTAGETITYTLVVTNLGPSAATNVEVLELVPAGTQVLSLVAHNPDASNEFCSLGGACHLGTLFSGTTALVTATLAVDASYQGATLTNSAHVSADQQDPDTSNNLTDVSTPVSRAADLSVAKRDLPDPVRIGETLLYQIVVSNTGPSTAYGVVITDTLDANLDYVGASPGCSESGGVVTCLLGTLLPGAVRTVLVEGRVDASLTTTTTLNNSVAVGSSTPDPNGANNSASEQTVAAGSDLAATDLAIAKAATPSTVVAGERVTFTLTITNLGPAAASNVQVVDALPLEGVVLEAISASQGTCNAGVTCLLGDLAVNGTATVVLVARVRGDQTTPLLNVARVASSNPDSNPDNNQASAGVTVTVDDDLRVLKLGPATVTPNQGIAYQIVVSNTGPSHATGVVVSDPLPAGIINAYASSSQGSCSVSSGTVTCVVGTLAPGASALILVNGTVAAAATGDLVNVATATSQADPVGVSSTATTTVQTVADLALDVTSTPTVYAGETVLVTYTVTNNGPSVAEGAVVTATFPPEVSAPAGWTPVGGGIYTRSLGNVPAGAQVVITALVTTVTTVEPGTSIQFDGQVGSFTGDSNLANNQDNADTTVLALADLAVSKTGPVTATAGSLLTFTLVVTNLGPSQAQGVEIQDALPTGLVYQSATVTRTGSGLSSCVAGICQVGAVAVGEQVTVTLVARADADLAPGTVLTNGVTVFSDSTDPVADNNVASHPVIVATQVDLRVTKVALNSPVNAGEVLFYEIEVVNQGPSLARDVALTDTLPVSVTFAGASEGCSVSGSLVTCAVGDLNPGASATYLLQVRVDEEAADGLELLNQVLVAASGGITATDSVTATVRQPAGGAVDLAVAKSGPATALAGNVLAYTILITNHGPAVASSVQLVDALPNGVTVMSVSTSQGTCNAGITCDLGDLAAGGTITLGVSVLVAGDVTGNLVNTAQVSSNNTDVNPDNNTSSTTTTVTAQASLYLDKSVTPPVADPGGLVFYHIVVTNTGPSTARNVVVTDVLPAELQNPSVSSSVGGCSGFPCSLGDLAAGGSATIQVVGTLASWATGLVTNTASVTTTTPLANPGDDQVDSAVVAVSALADLVLTKADWPDPATAGETLLYTLTVTNRGPTPAEQVVVTDSLPFGTSFRSASNACSETAPGSGVVVCVATTDPLPVNATQVFTILVDVAADAPLALSLVNQAEVDSSTPDPDPDNNVAEADTEVLAVAALSVTKASAPNPVIAGELLTYTIVITNHGPSSATDVRVIDTIPDRTSLVSVTASNGGVCDSGIICLLGTLAVNEVVTVTIVVDVDADLRAGYVFTNTASVLSEQLDPPVPIQASTATTVAEVVDLKVTKQDFPDPATIGGTIRYQLLVENAGPSDAFDVVITDTLDSNTTFVQATLGFNCTSSGSVVTCTIPSLPAGSSQLIEIIASVNSGLPDNLVVTNTVTVTSGSIELNTLDNQDVATTTVRSGTDLSVSKSGPEQVIAGTTLTYTVVVNNLGPSEALNVTLTDTLPSAIVTGSLAVTVSNGASCTLVTGSGSPRLVCPLGNVAVGITNSVRITVVGMVAAGTTIGTQLVNQATAQSSGTLDPNPNNNSAVVETMVVGNSDLAIAKTGPMTATAGLDLVTYTLVITNLGPSLAQGVFVEDILPSGLTYVSADSTSSIQPGKGTCSQGVGCSIGNVGVYSLTGEIITVTIVASVDADVEDGAILTNTATVDGLVADPNLQNNQASVTTTIQSLANLELDKATLNPTVAGGETIFYRLTVTNTGPSVAKNLVITDTLPPSVTYQAAGVDCLHDGSAQGGLITCMAGDLGVNQRYEILVTVLAPNDVISGTVLTNTATADADNALPVSDLVTNTVQQTFAPPADLAVHKVGDAVVTAGGQVTYTILVTNNGPAIATDVDLKDTLPEGVTLAGSNAASSTQGLCLPDLYGVLCQFGTVEVGAVITVTVVAQVDASLAAGTIITNLAEIFADNPDPNPANSQDLFTSTVTTLADLSIVKVAESGHADGAAVPGETLTYRLYVYNTGPSDAAQVVVNDLLPMGFSTTSVSSSVGGCTALPCNLGTLPAAPNGLPGGIPDAVITIVGQLAPTLTGTLTNMASVASATSDPDQANNSAVLATPLAPRADLSLVIGSTPTVNAGEQATVTLTVVNHGPSDAAGVVVTVTLPPGTAFNTATLPAGWTATDLGGGLFRLTTPDPLPPGASREMTLRVDVDPDVVPGTSVEFTGEVGSSTPDGSPDNNQGDADTSVVALADLQLTKHGPATVFAGDLITYTVVVTNLGPSTARLVDVKDSLPEGVTFVRGTIQRSGSGVSACAQDICQTGDMALGEVATVTLVGRVPSGLAAGTVLSNTATVFTATPDPELDNNQDSLLTTVETLARLRIDKRDLNDPVSPESSLVYAIDVVNDGPSDAHDVTVVDVLPTGASYMSDTDSCVENPAGVLTCQLGTLPAGASRSFLLVVFVAPDVPTGTVLRNDVSLSSSTPLTDSVLSDFAETTVQQFFGPPADLALEKRANSGAALASGLVTYTLVVTNYGPANATDVKIIDALPGGLTVVQVTSSQGLCDQGVVCLLGTLPYNGSPSTATVTIVARLASNIPDGTELLNSALVQANQPDPDEDNNLDDVPVEVGAVADLAVVKLGEPASGGDAAVAGQTIIYHIQVSNLGPADALGVVVTDTLPAGVTAVEHPGCDLVAEGILRCSLGGLAAGASQSLRVVVSLPPDAAGELVNHVQVGSDTRDPVLDNNQAEARHPVATQADVSVLKSASTDLVVAGESMTYTLLVQNAGPSVAENVVVTDALPAGLIFLGATPNPDGGPAPLRWDLGNLGVGESRTLQIQVVVDSPLPKGILIRNTAYVSSDTADPNLANNRSEAQTQAFGVADIEVDKQASHSPVEAGDTVTYTIRVHNRGPSIAEGVDVKEVLPPQLTLLQLQASQGVCVDHICQLGTLAVSNTVIITAVTQVAPDLPPGTPVDNDAVVFAETPDPEETNNTGERAVVVGPVVSLAITKTGEITHVYPGQRITFTIGVYNAGPSPAISVVVTDFLPAGLNYVSATVPCTVTETGVRCQLGDIPVGQEQRFTLIATVDGNALPGVVQNVARVVTDLPAYDPIPDDNEDVVDVIIDNRPDAIELQRFVPVVENGYLVLTWSTGLEVNTRGFHIWRSVDGERAHASRITPNLIQARGNNSTYRFEDTTAERNVRYFYWLQEVTRDGATIEYGPIEGMLAPWDGYRIYLPHVERR</sequence>
<organism evidence="4 5">
    <name type="scientific">Litorilinea aerophila</name>
    <dbReference type="NCBI Taxonomy" id="1204385"/>
    <lineage>
        <taxon>Bacteria</taxon>
        <taxon>Bacillati</taxon>
        <taxon>Chloroflexota</taxon>
        <taxon>Caldilineae</taxon>
        <taxon>Caldilineales</taxon>
        <taxon>Caldilineaceae</taxon>
        <taxon>Litorilinea</taxon>
    </lineage>
</organism>
<feature type="domain" description="DUF11" evidence="3">
    <location>
        <begin position="2479"/>
        <end position="2588"/>
    </location>
</feature>
<feature type="domain" description="DUF11" evidence="3">
    <location>
        <begin position="6003"/>
        <end position="6105"/>
    </location>
</feature>
<feature type="domain" description="DUF11" evidence="3">
    <location>
        <begin position="4451"/>
        <end position="4571"/>
    </location>
</feature>
<name>A0A540VE73_9CHLR</name>
<feature type="domain" description="DUF11" evidence="3">
    <location>
        <begin position="5096"/>
        <end position="5201"/>
    </location>
</feature>
<evidence type="ECO:0000313" key="5">
    <source>
        <dbReference type="Proteomes" id="UP000317371"/>
    </source>
</evidence>
<comment type="caution">
    <text evidence="4">The sequence shown here is derived from an EMBL/GenBank/DDBJ whole genome shotgun (WGS) entry which is preliminary data.</text>
</comment>
<feature type="domain" description="DUF11" evidence="3">
    <location>
        <begin position="2347"/>
        <end position="2470"/>
    </location>
</feature>
<accession>A0A540VE73</accession>
<feature type="domain" description="DUF11" evidence="3">
    <location>
        <begin position="4827"/>
        <end position="4953"/>
    </location>
</feature>
<dbReference type="InterPro" id="IPR047589">
    <property type="entry name" value="DUF11_rpt"/>
</dbReference>
<dbReference type="SUPFAM" id="SSF49401">
    <property type="entry name" value="Bacterial adhesins"/>
    <property type="match status" value="1"/>
</dbReference>
<feature type="domain" description="DUF11" evidence="3">
    <location>
        <begin position="6237"/>
        <end position="6350"/>
    </location>
</feature>
<feature type="compositionally biased region" description="Polar residues" evidence="1">
    <location>
        <begin position="5585"/>
        <end position="5601"/>
    </location>
</feature>
<dbReference type="PANTHER" id="PTHR34819">
    <property type="entry name" value="LARGE CYSTEINE-RICH PERIPLASMIC PROTEIN OMCB"/>
    <property type="match status" value="1"/>
</dbReference>
<feature type="domain" description="DUF11" evidence="3">
    <location>
        <begin position="628"/>
        <end position="746"/>
    </location>
</feature>
<keyword evidence="2" id="KW-1133">Transmembrane helix</keyword>
<feature type="transmembrane region" description="Helical" evidence="2">
    <location>
        <begin position="20"/>
        <end position="39"/>
    </location>
</feature>
<feature type="domain" description="DUF11" evidence="3">
    <location>
        <begin position="3220"/>
        <end position="3330"/>
    </location>
</feature>
<feature type="domain" description="DUF11" evidence="3">
    <location>
        <begin position="5863"/>
        <end position="5980"/>
    </location>
</feature>
<feature type="domain" description="DUF11" evidence="3">
    <location>
        <begin position="4962"/>
        <end position="5087"/>
    </location>
</feature>
<feature type="domain" description="DUF11" evidence="3">
    <location>
        <begin position="3345"/>
        <end position="3463"/>
    </location>
</feature>
<feature type="domain" description="DUF11" evidence="3">
    <location>
        <begin position="5737"/>
        <end position="5848"/>
    </location>
</feature>
<feature type="domain" description="DUF11" evidence="3">
    <location>
        <begin position="3721"/>
        <end position="3836"/>
    </location>
</feature>
<feature type="domain" description="DUF11" evidence="3">
    <location>
        <begin position="5489"/>
        <end position="5601"/>
    </location>
</feature>
<feature type="domain" description="DUF11" evidence="3">
    <location>
        <begin position="3096"/>
        <end position="3211"/>
    </location>
</feature>
<feature type="region of interest" description="Disordered" evidence="1">
    <location>
        <begin position="3065"/>
        <end position="3087"/>
    </location>
</feature>
<feature type="domain" description="DUF11" evidence="3">
    <location>
        <begin position="4087"/>
        <end position="4187"/>
    </location>
</feature>
<dbReference type="Gene3D" id="2.60.40.1170">
    <property type="entry name" value="Mu homology domain, subdomain B"/>
    <property type="match status" value="1"/>
</dbReference>
<keyword evidence="2" id="KW-0812">Transmembrane</keyword>
<dbReference type="InterPro" id="IPR008966">
    <property type="entry name" value="Adhesion_dom_sf"/>
</dbReference>
<feature type="domain" description="DUF11" evidence="3">
    <location>
        <begin position="5350"/>
        <end position="5472"/>
    </location>
</feature>